<dbReference type="Pfam" id="PF11258">
    <property type="entry name" value="DUF3048"/>
    <property type="match status" value="1"/>
</dbReference>
<dbReference type="InterPro" id="IPR035328">
    <property type="entry name" value="DUF3048_C"/>
</dbReference>
<keyword evidence="5" id="KW-1185">Reference proteome</keyword>
<dbReference type="Pfam" id="PF17479">
    <property type="entry name" value="DUF3048_C"/>
    <property type="match status" value="1"/>
</dbReference>
<dbReference type="Gene3D" id="3.50.90.10">
    <property type="entry name" value="YerB-like"/>
    <property type="match status" value="1"/>
</dbReference>
<feature type="domain" description="DUF3048" evidence="3">
    <location>
        <begin position="207"/>
        <end position="320"/>
    </location>
</feature>
<evidence type="ECO:0000259" key="2">
    <source>
        <dbReference type="Pfam" id="PF11258"/>
    </source>
</evidence>
<gene>
    <name evidence="4" type="ORF">IAG42_05620</name>
</gene>
<proteinExistence type="predicted"/>
<dbReference type="SUPFAM" id="SSF159774">
    <property type="entry name" value="YerB-like"/>
    <property type="match status" value="1"/>
</dbReference>
<evidence type="ECO:0000313" key="4">
    <source>
        <dbReference type="EMBL" id="QNS03149.1"/>
    </source>
</evidence>
<feature type="compositionally biased region" description="Low complexity" evidence="1">
    <location>
        <begin position="292"/>
        <end position="310"/>
    </location>
</feature>
<name>A0A7H1B344_9ACTN</name>
<dbReference type="InterPro" id="IPR021416">
    <property type="entry name" value="DUF3048_N"/>
</dbReference>
<dbReference type="Proteomes" id="UP000516428">
    <property type="component" value="Chromosome"/>
</dbReference>
<feature type="domain" description="DUF3048" evidence="2">
    <location>
        <begin position="53"/>
        <end position="180"/>
    </location>
</feature>
<dbReference type="KEGG" id="sxn:IAG42_05620"/>
<dbReference type="AlphaFoldDB" id="A0A7H1B344"/>
<dbReference type="EMBL" id="CP061281">
    <property type="protein sequence ID" value="QNS03149.1"/>
    <property type="molecule type" value="Genomic_DNA"/>
</dbReference>
<dbReference type="RefSeq" id="WP_188335903.1">
    <property type="nucleotide sequence ID" value="NZ_CP061281.1"/>
</dbReference>
<sequence length="333" mass="34571">MTDPSSGYEPGVDASRRRAALVAGLLAALLAACTPGGTPPDGGDSSGPTQGGASVLAVKIDNVGVARPQTGLDRADVVYAERVEGGLSRLMAVYGTRVPEVVGPVRSARETDLELLGQFSRPTLAFSGAQRALLPAIAAAPLRAVTPDSAPGGAFYRGADRPAPHNLYLRPGKLDRAVSGTNAGTLAGFTYAARVPEGGRPTSQRTVSFPAARFDFTWSGPQHRWLVSMDGRPATTASGTRLTAATVVVQYVDIHDSRLHDKLGNASPVSRTVGSGRAEVLRDARAYPSHWTRPTPTSPTHFTPPTNTSPLPFAPGPTWILLAQAPGTGGGRG</sequence>
<feature type="region of interest" description="Disordered" evidence="1">
    <location>
        <begin position="289"/>
        <end position="317"/>
    </location>
</feature>
<reference evidence="4 5" key="1">
    <citation type="submission" date="2020-09" db="EMBL/GenBank/DDBJ databases">
        <title>A novel species.</title>
        <authorList>
            <person name="Gao J."/>
        </authorList>
    </citation>
    <scope>NUCLEOTIDE SEQUENCE [LARGE SCALE GENOMIC DNA]</scope>
    <source>
        <strain evidence="4 5">CRXT-Y-14</strain>
    </source>
</reference>
<evidence type="ECO:0000259" key="3">
    <source>
        <dbReference type="Pfam" id="PF17479"/>
    </source>
</evidence>
<protein>
    <submittedName>
        <fullName evidence="4">DUF3048 domain-containing protein</fullName>
    </submittedName>
</protein>
<evidence type="ECO:0000256" key="1">
    <source>
        <dbReference type="SAM" id="MobiDB-lite"/>
    </source>
</evidence>
<accession>A0A7H1B344</accession>
<evidence type="ECO:0000313" key="5">
    <source>
        <dbReference type="Proteomes" id="UP000516428"/>
    </source>
</evidence>
<dbReference type="InterPro" id="IPR023158">
    <property type="entry name" value="YerB-like_sf"/>
</dbReference>
<organism evidence="4 5">
    <name type="scientific">Streptomyces xanthii</name>
    <dbReference type="NCBI Taxonomy" id="2768069"/>
    <lineage>
        <taxon>Bacteria</taxon>
        <taxon>Bacillati</taxon>
        <taxon>Actinomycetota</taxon>
        <taxon>Actinomycetes</taxon>
        <taxon>Kitasatosporales</taxon>
        <taxon>Streptomycetaceae</taxon>
        <taxon>Streptomyces</taxon>
    </lineage>
</organism>